<dbReference type="Gene3D" id="2.60.40.1760">
    <property type="entry name" value="glycosyl hydrolase (family 31)"/>
    <property type="match status" value="1"/>
</dbReference>
<comment type="similarity">
    <text evidence="1 4">Belongs to the glycosyl hydrolase 31 family.</text>
</comment>
<dbReference type="EMBL" id="JBHTOF010000009">
    <property type="protein sequence ID" value="MFD1464550.1"/>
    <property type="molecule type" value="Genomic_DNA"/>
</dbReference>
<dbReference type="PANTHER" id="PTHR22762:SF166">
    <property type="entry name" value="ALPHA-GLUCOSIDASE"/>
    <property type="match status" value="1"/>
</dbReference>
<dbReference type="PANTHER" id="PTHR22762">
    <property type="entry name" value="ALPHA-GLUCOSIDASE"/>
    <property type="match status" value="1"/>
</dbReference>
<organism evidence="9 10">
    <name type="scientific">Lapidilactobacillus mulanensis</name>
    <dbReference type="NCBI Taxonomy" id="2485999"/>
    <lineage>
        <taxon>Bacteria</taxon>
        <taxon>Bacillati</taxon>
        <taxon>Bacillota</taxon>
        <taxon>Bacilli</taxon>
        <taxon>Lactobacillales</taxon>
        <taxon>Lactobacillaceae</taxon>
        <taxon>Lapidilactobacillus</taxon>
    </lineage>
</organism>
<dbReference type="Gene3D" id="3.20.20.80">
    <property type="entry name" value="Glycosidases"/>
    <property type="match status" value="2"/>
</dbReference>
<evidence type="ECO:0000259" key="5">
    <source>
        <dbReference type="Pfam" id="PF01055"/>
    </source>
</evidence>
<evidence type="ECO:0000259" key="7">
    <source>
        <dbReference type="Pfam" id="PF17137"/>
    </source>
</evidence>
<evidence type="ECO:0000259" key="8">
    <source>
        <dbReference type="Pfam" id="PF21365"/>
    </source>
</evidence>
<dbReference type="InterPro" id="IPR033403">
    <property type="entry name" value="DUF5110"/>
</dbReference>
<dbReference type="SUPFAM" id="SSF51445">
    <property type="entry name" value="(Trans)glycosidases"/>
    <property type="match status" value="1"/>
</dbReference>
<dbReference type="Pfam" id="PF17137">
    <property type="entry name" value="DUF5110"/>
    <property type="match status" value="1"/>
</dbReference>
<dbReference type="SUPFAM" id="SSF74650">
    <property type="entry name" value="Galactose mutarotase-like"/>
    <property type="match status" value="1"/>
</dbReference>
<dbReference type="RefSeq" id="WP_164506602.1">
    <property type="nucleotide sequence ID" value="NZ_JBHTOF010000009.1"/>
</dbReference>
<dbReference type="CDD" id="cd06604">
    <property type="entry name" value="GH31_glucosidase_II_MalA"/>
    <property type="match status" value="1"/>
</dbReference>
<keyword evidence="10" id="KW-1185">Reference proteome</keyword>
<evidence type="ECO:0000313" key="9">
    <source>
        <dbReference type="EMBL" id="MFD1464550.1"/>
    </source>
</evidence>
<evidence type="ECO:0000256" key="1">
    <source>
        <dbReference type="ARBA" id="ARBA00007806"/>
    </source>
</evidence>
<dbReference type="InterPro" id="IPR030458">
    <property type="entry name" value="Glyco_hydro_31_AS"/>
</dbReference>
<dbReference type="InterPro" id="IPR025887">
    <property type="entry name" value="Glyco_hydro_31_N_dom"/>
</dbReference>
<dbReference type="Gene3D" id="2.60.40.1180">
    <property type="entry name" value="Golgi alpha-mannosidase II"/>
    <property type="match status" value="2"/>
</dbReference>
<evidence type="ECO:0000256" key="2">
    <source>
        <dbReference type="ARBA" id="ARBA00022801"/>
    </source>
</evidence>
<feature type="domain" description="Glycoside hydrolase family 31 N-terminal" evidence="6">
    <location>
        <begin position="23"/>
        <end position="210"/>
    </location>
</feature>
<gene>
    <name evidence="9" type="ORF">ACFQ4L_00375</name>
</gene>
<dbReference type="Proteomes" id="UP001597244">
    <property type="component" value="Unassembled WGS sequence"/>
</dbReference>
<dbReference type="InterPro" id="IPR048395">
    <property type="entry name" value="Glyco_hydro_31_C"/>
</dbReference>
<comment type="caution">
    <text evidence="9">The sequence shown here is derived from an EMBL/GenBank/DDBJ whole genome shotgun (WGS) entry which is preliminary data.</text>
</comment>
<dbReference type="InterPro" id="IPR017853">
    <property type="entry name" value="GH"/>
</dbReference>
<dbReference type="Pfam" id="PF21365">
    <property type="entry name" value="Glyco_hydro_31_3rd"/>
    <property type="match status" value="1"/>
</dbReference>
<dbReference type="InterPro" id="IPR000322">
    <property type="entry name" value="Glyco_hydro_31_TIM"/>
</dbReference>
<protein>
    <submittedName>
        <fullName evidence="9">TIM-barrel domain-containing protein</fullName>
    </submittedName>
</protein>
<feature type="domain" description="Glycoside hydrolase family 31 TIM barrel" evidence="5">
    <location>
        <begin position="252"/>
        <end position="575"/>
    </location>
</feature>
<keyword evidence="2 4" id="KW-0378">Hydrolase</keyword>
<dbReference type="PROSITE" id="PS00129">
    <property type="entry name" value="GLYCOSYL_HYDROL_F31_1"/>
    <property type="match status" value="1"/>
</dbReference>
<dbReference type="Pfam" id="PF01055">
    <property type="entry name" value="Glyco_hydro_31_2nd"/>
    <property type="match status" value="1"/>
</dbReference>
<evidence type="ECO:0000313" key="10">
    <source>
        <dbReference type="Proteomes" id="UP001597244"/>
    </source>
</evidence>
<feature type="domain" description="DUF5110" evidence="7">
    <location>
        <begin position="687"/>
        <end position="734"/>
    </location>
</feature>
<dbReference type="Pfam" id="PF13802">
    <property type="entry name" value="Gal_mutarotas_2"/>
    <property type="match status" value="1"/>
</dbReference>
<dbReference type="CDD" id="cd14752">
    <property type="entry name" value="GH31_N"/>
    <property type="match status" value="1"/>
</dbReference>
<reference evidence="10" key="1">
    <citation type="journal article" date="2019" name="Int. J. Syst. Evol. Microbiol.">
        <title>The Global Catalogue of Microorganisms (GCM) 10K type strain sequencing project: providing services to taxonomists for standard genome sequencing and annotation.</title>
        <authorList>
            <consortium name="The Broad Institute Genomics Platform"/>
            <consortium name="The Broad Institute Genome Sequencing Center for Infectious Disease"/>
            <person name="Wu L."/>
            <person name="Ma J."/>
        </authorList>
    </citation>
    <scope>NUCLEOTIDE SEQUENCE [LARGE SCALE GENOMIC DNA]</scope>
    <source>
        <strain evidence="10">CCM 8951</strain>
    </source>
</reference>
<evidence type="ECO:0000256" key="3">
    <source>
        <dbReference type="ARBA" id="ARBA00023295"/>
    </source>
</evidence>
<evidence type="ECO:0000259" key="6">
    <source>
        <dbReference type="Pfam" id="PF13802"/>
    </source>
</evidence>
<sequence>MTIKAITTADQTVHIDFTAHPAVSLQVFSAQIIRVCAPEALSLTSHAVIATPSQAPFTVDRDNAGGVGLQTSALHLHIDASGHVDVYDANDLALVLDYRGQRVPLNLDLPEDSHSVIEEEGHAGRDSAVNTVSSQVIKALSPDEHFYGLGDKTGFIDKRGYEYDNWNTDDASPHLEHYTKLYKSVPILYGLREGRPYGLFFDNAARSHLDLGKENPGYYYYSVAEGPLDYYVIGGPTLASVVQQYTQLTGPTPLPQRWTLGYQQSRFGWQDAAEVSEIAATMRRYHLPCDVLHLDIDYMAGYRVFTWNSTRYPQPAAFVKALHQQGFKLVTIIDPGVKSEPGYSVYDDGIGHDYFVKTPAGQVYTNRVWPGQAVYPDFGAPRVRQWWGDYHARLTAIGVDGVWNDMNEPAGFDGPLPDDLVFTDETKPSTHAKMHNLFGHNMSRAIYAGLQQQTGRRPFVITRAAYAGTQRYATVWTGDNQSLWVHLQMMVPQLCNLALSGFSFAGTDIGGFGADTTPELLIRWIEGAIFSPLLRNHSAMGNRRQEPWVFGEPTLSIYRKYLELRYRLIPYLYDLFAAGEQTGAPVMRPLVYAFDQDPAVVEIGDQYMVGDALMVAPVLEKGKTSRLVYLPAGEWIDFWTGEHLAGGQEIRVEVPLDALPLFGRVGTMVPMGPKQEYLTDAPDQEMDFRCFGDHGTYRHYQDDGSSFAYRDGAYNLYQITVSAGVAAVTVTHAGDAVALYREIRVHVGHSQQKFVLDKQQYCALNKKEVIE</sequence>
<accession>A0ABW4DMS4</accession>
<feature type="domain" description="Glycosyl hydrolase family 31 C-terminal" evidence="8">
    <location>
        <begin position="583"/>
        <end position="668"/>
    </location>
</feature>
<proteinExistence type="inferred from homology"/>
<name>A0ABW4DMS4_9LACO</name>
<dbReference type="InterPro" id="IPR013780">
    <property type="entry name" value="Glyco_hydro_b"/>
</dbReference>
<keyword evidence="3 4" id="KW-0326">Glycosidase</keyword>
<dbReference type="SUPFAM" id="SSF51011">
    <property type="entry name" value="Glycosyl hydrolase domain"/>
    <property type="match status" value="1"/>
</dbReference>
<dbReference type="InterPro" id="IPR011013">
    <property type="entry name" value="Gal_mutarotase_sf_dom"/>
</dbReference>
<evidence type="ECO:0000256" key="4">
    <source>
        <dbReference type="RuleBase" id="RU361185"/>
    </source>
</evidence>